<evidence type="ECO:0000313" key="3">
    <source>
        <dbReference type="Proteomes" id="UP001501237"/>
    </source>
</evidence>
<proteinExistence type="predicted"/>
<evidence type="ECO:0000259" key="1">
    <source>
        <dbReference type="PROSITE" id="PS50943"/>
    </source>
</evidence>
<name>A0ABP6QHU5_9ACTN</name>
<dbReference type="CDD" id="cd00093">
    <property type="entry name" value="HTH_XRE"/>
    <property type="match status" value="1"/>
</dbReference>
<dbReference type="Proteomes" id="UP001501237">
    <property type="component" value="Unassembled WGS sequence"/>
</dbReference>
<keyword evidence="3" id="KW-1185">Reference proteome</keyword>
<reference evidence="3" key="1">
    <citation type="journal article" date="2019" name="Int. J. Syst. Evol. Microbiol.">
        <title>The Global Catalogue of Microorganisms (GCM) 10K type strain sequencing project: providing services to taxonomists for standard genome sequencing and annotation.</title>
        <authorList>
            <consortium name="The Broad Institute Genomics Platform"/>
            <consortium name="The Broad Institute Genome Sequencing Center for Infectious Disease"/>
            <person name="Wu L."/>
            <person name="Ma J."/>
        </authorList>
    </citation>
    <scope>NUCLEOTIDE SEQUENCE [LARGE SCALE GENOMIC DNA]</scope>
    <source>
        <strain evidence="3">JCM 9377</strain>
    </source>
</reference>
<evidence type="ECO:0000313" key="2">
    <source>
        <dbReference type="EMBL" id="GAA3223772.1"/>
    </source>
</evidence>
<gene>
    <name evidence="2" type="ORF">GCM10010468_50490</name>
</gene>
<dbReference type="SUPFAM" id="SSF47413">
    <property type="entry name" value="lambda repressor-like DNA-binding domains"/>
    <property type="match status" value="1"/>
</dbReference>
<dbReference type="RefSeq" id="WP_344832710.1">
    <property type="nucleotide sequence ID" value="NZ_BAAAUV010000013.1"/>
</dbReference>
<dbReference type="InterPro" id="IPR043917">
    <property type="entry name" value="DUF5753"/>
</dbReference>
<dbReference type="PROSITE" id="PS50943">
    <property type="entry name" value="HTH_CROC1"/>
    <property type="match status" value="1"/>
</dbReference>
<protein>
    <submittedName>
        <fullName evidence="2">Helix-turn-helix transcriptional regulator</fullName>
    </submittedName>
</protein>
<dbReference type="InterPro" id="IPR010982">
    <property type="entry name" value="Lambda_DNA-bd_dom_sf"/>
</dbReference>
<dbReference type="Pfam" id="PF19054">
    <property type="entry name" value="DUF5753"/>
    <property type="match status" value="1"/>
</dbReference>
<dbReference type="Pfam" id="PF13560">
    <property type="entry name" value="HTH_31"/>
    <property type="match status" value="1"/>
</dbReference>
<dbReference type="Gene3D" id="1.10.260.40">
    <property type="entry name" value="lambda repressor-like DNA-binding domains"/>
    <property type="match status" value="1"/>
</dbReference>
<feature type="domain" description="HTH cro/C1-type" evidence="1">
    <location>
        <begin position="23"/>
        <end position="75"/>
    </location>
</feature>
<sequence length="273" mass="30783">MPVHTRDQLDPRLSHWHFVAYVMRHLRESHGLSLAQCGRVLGLERGTVSNFESGRRKLGDRYATLLDEHYGTGELLQTLVFYARMAHDPDWARTVSGYELEASWLKIFHGQTIPIPFQTEATIRAQLSAARSVRDVEATAQSRLARQDAILNRRDPPYLWLIIEEGTLEYATGGRSAQRAQLAHLLELSLRTHIGVRAIPKSTGSHIGTDGPIRLAEVAGRQIAYMGAQRGGRLIESPYEVAEVALDWEFMSQRALSDDDTRAMILRKMEALE</sequence>
<accession>A0ABP6QHU5</accession>
<dbReference type="InterPro" id="IPR001387">
    <property type="entry name" value="Cro/C1-type_HTH"/>
</dbReference>
<dbReference type="EMBL" id="BAAAUV010000013">
    <property type="protein sequence ID" value="GAA3223772.1"/>
    <property type="molecule type" value="Genomic_DNA"/>
</dbReference>
<comment type="caution">
    <text evidence="2">The sequence shown here is derived from an EMBL/GenBank/DDBJ whole genome shotgun (WGS) entry which is preliminary data.</text>
</comment>
<organism evidence="2 3">
    <name type="scientific">Actinocorallia longicatena</name>
    <dbReference type="NCBI Taxonomy" id="111803"/>
    <lineage>
        <taxon>Bacteria</taxon>
        <taxon>Bacillati</taxon>
        <taxon>Actinomycetota</taxon>
        <taxon>Actinomycetes</taxon>
        <taxon>Streptosporangiales</taxon>
        <taxon>Thermomonosporaceae</taxon>
        <taxon>Actinocorallia</taxon>
    </lineage>
</organism>
<dbReference type="SMART" id="SM00530">
    <property type="entry name" value="HTH_XRE"/>
    <property type="match status" value="1"/>
</dbReference>